<feature type="compositionally biased region" description="Polar residues" evidence="1">
    <location>
        <begin position="222"/>
        <end position="232"/>
    </location>
</feature>
<feature type="region of interest" description="Disordered" evidence="1">
    <location>
        <begin position="302"/>
        <end position="365"/>
    </location>
</feature>
<dbReference type="Proteomes" id="UP000887578">
    <property type="component" value="Unplaced"/>
</dbReference>
<keyword evidence="2" id="KW-0472">Membrane</keyword>
<protein>
    <submittedName>
        <fullName evidence="5">Uncharacterized protein</fullName>
    </submittedName>
</protein>
<accession>A0A914PPZ5</accession>
<feature type="signal peptide" evidence="3">
    <location>
        <begin position="1"/>
        <end position="26"/>
    </location>
</feature>
<dbReference type="AlphaFoldDB" id="A0A914PPZ5"/>
<evidence type="ECO:0000256" key="1">
    <source>
        <dbReference type="SAM" id="MobiDB-lite"/>
    </source>
</evidence>
<sequence length="365" mass="40383">MKLFSKTFLFCIFICVLCVFLDSILAAKFRRNGNASNDSIILDGDFQKQDIRSSDAMLLSDGNEHGTEDGEDVILSKTGPINLTLTHETLVFEVCKSCMGTSSVCYEASRGMEVFNAVGDCRGSSSCEFKVNGEHLKMLFGKEASVLKEDFISTCSSTTSMEYPFARFLYYYAFESCEPKMDDNKMIKLNVDIKEGCSIKVKGAKIHVPKISTTPLPERPSPGTSQKDTSEASSFPDWGYIIIGIVILIAIAAIIGFIVYYLYKKRRTSKRVTPNVAVTKPNPTVSKADIAADVKTPTKKNDDLEAVKVVPTQMPKKEKKPKTLEPTTAEDVPKNKKKTKTLEPKTTEDAPAPTHPKNLLQQNIN</sequence>
<feature type="chain" id="PRO_5037448342" evidence="3">
    <location>
        <begin position="27"/>
        <end position="365"/>
    </location>
</feature>
<proteinExistence type="predicted"/>
<dbReference type="WBParaSite" id="PDA_v2.g18155.t1">
    <property type="protein sequence ID" value="PDA_v2.g18155.t1"/>
    <property type="gene ID" value="PDA_v2.g18155"/>
</dbReference>
<keyword evidence="2" id="KW-0812">Transmembrane</keyword>
<evidence type="ECO:0000256" key="2">
    <source>
        <dbReference type="SAM" id="Phobius"/>
    </source>
</evidence>
<name>A0A914PPZ5_9BILA</name>
<reference evidence="5" key="1">
    <citation type="submission" date="2022-11" db="UniProtKB">
        <authorList>
            <consortium name="WormBaseParasite"/>
        </authorList>
    </citation>
    <scope>IDENTIFICATION</scope>
</reference>
<keyword evidence="4" id="KW-1185">Reference proteome</keyword>
<evidence type="ECO:0000256" key="3">
    <source>
        <dbReference type="SAM" id="SignalP"/>
    </source>
</evidence>
<feature type="transmembrane region" description="Helical" evidence="2">
    <location>
        <begin position="238"/>
        <end position="263"/>
    </location>
</feature>
<feature type="region of interest" description="Disordered" evidence="1">
    <location>
        <begin position="211"/>
        <end position="232"/>
    </location>
</feature>
<organism evidence="4 5">
    <name type="scientific">Panagrolaimus davidi</name>
    <dbReference type="NCBI Taxonomy" id="227884"/>
    <lineage>
        <taxon>Eukaryota</taxon>
        <taxon>Metazoa</taxon>
        <taxon>Ecdysozoa</taxon>
        <taxon>Nematoda</taxon>
        <taxon>Chromadorea</taxon>
        <taxon>Rhabditida</taxon>
        <taxon>Tylenchina</taxon>
        <taxon>Panagrolaimomorpha</taxon>
        <taxon>Panagrolaimoidea</taxon>
        <taxon>Panagrolaimidae</taxon>
        <taxon>Panagrolaimus</taxon>
    </lineage>
</organism>
<keyword evidence="2" id="KW-1133">Transmembrane helix</keyword>
<keyword evidence="3" id="KW-0732">Signal</keyword>
<evidence type="ECO:0000313" key="5">
    <source>
        <dbReference type="WBParaSite" id="PDA_v2.g18155.t1"/>
    </source>
</evidence>
<evidence type="ECO:0000313" key="4">
    <source>
        <dbReference type="Proteomes" id="UP000887578"/>
    </source>
</evidence>